<keyword evidence="3" id="KW-0201">Cytochrome c-type biogenesis</keyword>
<feature type="domain" description="Cytochrome C biogenesis protein transmembrane" evidence="9">
    <location>
        <begin position="315"/>
        <end position="531"/>
    </location>
</feature>
<dbReference type="Gene3D" id="3.40.30.10">
    <property type="entry name" value="Glutaredoxin"/>
    <property type="match status" value="1"/>
</dbReference>
<dbReference type="Pfam" id="PF13899">
    <property type="entry name" value="Thioredoxin_7"/>
    <property type="match status" value="1"/>
</dbReference>
<feature type="chain" id="PRO_5011483722" evidence="8">
    <location>
        <begin position="27"/>
        <end position="715"/>
    </location>
</feature>
<dbReference type="AlphaFoldDB" id="A0A1G7PS40"/>
<sequence>MRMPAVLPVLVAVLAALLAVTGDARAAASDWVENDHARVRLVAASESVGGETLHLGLEMELAKGWKTYWRSPGDAGYPPRLDWSGSENLDSTRRHWPVPHRFQLFGLQTFGYKDRVILPVTATVADPGEPVTVNAAVDYLVCADTCIPHTAELSLTLPPGEGAPSDHAHAIDRFRARVPGLGAGTGMDVTAAKLSGTRETPELTVAVAAQPPLESPDAVVEGLETVEFGPPDVSMAEGGERAVLRLPAKRVEKGAELAGKQVTLTVFDGDRGLEREVTLERGEVPVAAGGAGGSGSGAASSGSGPGGGATAGEWLAMLGLALAGGLILNLMPCVLPVLSLKVLSVVGQGGRAPGAVRASFLASAAGIVVSFWVLAAAAGALKAAGMAVGWGIQFQQPLFLVAMVVIVTLFAANLAGFFEIRLPGAVTQRADAAARKEGHLGHFLTGAFATLLATPCSAPFLGTAVAFALSRGWLEIGAIFTALGVGLALPYLAVAAVPGAATRMPRPGRWMLRVKQVLAVALAATGVWLLTVLAAQAGTAAAVAVGGAMVLATALLWARPHVPGAWRRAVPVAVLALAVAAFAAPRAVETRQAAQPAETGAWQPLDRERIDALVDQGQTVFVDVTAEWCITCQVNKVNVIKADAVQARLGADSVTRMRGDWTSRSDRIADYLADNGRYGIPFNAVYGPNAPDGIVLPELLTRSAVLDAIEKAGRG</sequence>
<keyword evidence="4 7" id="KW-1133">Transmembrane helix</keyword>
<evidence type="ECO:0000256" key="1">
    <source>
        <dbReference type="ARBA" id="ARBA00004141"/>
    </source>
</evidence>
<evidence type="ECO:0000256" key="5">
    <source>
        <dbReference type="ARBA" id="ARBA00023136"/>
    </source>
</evidence>
<feature type="signal peptide" evidence="8">
    <location>
        <begin position="1"/>
        <end position="26"/>
    </location>
</feature>
<name>A0A1G7PS40_9PROT</name>
<evidence type="ECO:0000259" key="9">
    <source>
        <dbReference type="Pfam" id="PF02683"/>
    </source>
</evidence>
<feature type="transmembrane region" description="Helical" evidence="7">
    <location>
        <begin position="517"/>
        <end position="535"/>
    </location>
</feature>
<dbReference type="InterPro" id="IPR035671">
    <property type="entry name" value="DsbD_gamma"/>
</dbReference>
<reference evidence="11 12" key="1">
    <citation type="submission" date="2016-10" db="EMBL/GenBank/DDBJ databases">
        <authorList>
            <person name="de Groot N.N."/>
        </authorList>
    </citation>
    <scope>NUCLEOTIDE SEQUENCE [LARGE SCALE GENOMIC DNA]</scope>
    <source>
        <strain evidence="11 12">DSM 25584</strain>
    </source>
</reference>
<dbReference type="GO" id="GO:0016020">
    <property type="term" value="C:membrane"/>
    <property type="evidence" value="ECO:0007669"/>
    <property type="project" value="UniProtKB-SubCell"/>
</dbReference>
<keyword evidence="12" id="KW-1185">Reference proteome</keyword>
<feature type="transmembrane region" description="Helical" evidence="7">
    <location>
        <begin position="358"/>
        <end position="378"/>
    </location>
</feature>
<dbReference type="SUPFAM" id="SSF52833">
    <property type="entry name" value="Thioredoxin-like"/>
    <property type="match status" value="1"/>
</dbReference>
<dbReference type="GO" id="GO:0045454">
    <property type="term" value="P:cell redox homeostasis"/>
    <property type="evidence" value="ECO:0007669"/>
    <property type="project" value="TreeGrafter"/>
</dbReference>
<protein>
    <submittedName>
        <fullName evidence="11">Suppressor for copper-sensitivity B</fullName>
    </submittedName>
</protein>
<evidence type="ECO:0000259" key="10">
    <source>
        <dbReference type="Pfam" id="PF11412"/>
    </source>
</evidence>
<feature type="transmembrane region" description="Helical" evidence="7">
    <location>
        <begin position="476"/>
        <end position="497"/>
    </location>
</feature>
<dbReference type="STRING" id="1082479.SAMN05216241_10344"/>
<organism evidence="11 12">
    <name type="scientific">Limimonas halophila</name>
    <dbReference type="NCBI Taxonomy" id="1082479"/>
    <lineage>
        <taxon>Bacteria</taxon>
        <taxon>Pseudomonadati</taxon>
        <taxon>Pseudomonadota</taxon>
        <taxon>Alphaproteobacteria</taxon>
        <taxon>Rhodospirillales</taxon>
        <taxon>Rhodovibrionaceae</taxon>
        <taxon>Limimonas</taxon>
    </lineage>
</organism>
<evidence type="ECO:0000256" key="2">
    <source>
        <dbReference type="ARBA" id="ARBA00022692"/>
    </source>
</evidence>
<dbReference type="Pfam" id="PF11412">
    <property type="entry name" value="DsbD_N"/>
    <property type="match status" value="1"/>
</dbReference>
<dbReference type="Pfam" id="PF02683">
    <property type="entry name" value="DsbD_TM"/>
    <property type="match status" value="1"/>
</dbReference>
<feature type="transmembrane region" description="Helical" evidence="7">
    <location>
        <begin position="398"/>
        <end position="422"/>
    </location>
</feature>
<evidence type="ECO:0000313" key="11">
    <source>
        <dbReference type="EMBL" id="SDF89044.1"/>
    </source>
</evidence>
<dbReference type="EMBL" id="FNCE01000003">
    <property type="protein sequence ID" value="SDF89044.1"/>
    <property type="molecule type" value="Genomic_DNA"/>
</dbReference>
<keyword evidence="8" id="KW-0732">Signal</keyword>
<evidence type="ECO:0000256" key="4">
    <source>
        <dbReference type="ARBA" id="ARBA00022989"/>
    </source>
</evidence>
<dbReference type="CDD" id="cd02953">
    <property type="entry name" value="DsbDgamma"/>
    <property type="match status" value="1"/>
</dbReference>
<feature type="domain" description="Thiol:disulfide interchange protein DsbD N-terminal" evidence="10">
    <location>
        <begin position="45"/>
        <end position="156"/>
    </location>
</feature>
<dbReference type="InterPro" id="IPR036249">
    <property type="entry name" value="Thioredoxin-like_sf"/>
</dbReference>
<feature type="region of interest" description="Disordered" evidence="6">
    <location>
        <begin position="284"/>
        <end position="305"/>
    </location>
</feature>
<dbReference type="PANTHER" id="PTHR32234">
    <property type="entry name" value="THIOL:DISULFIDE INTERCHANGE PROTEIN DSBD"/>
    <property type="match status" value="1"/>
</dbReference>
<evidence type="ECO:0000256" key="8">
    <source>
        <dbReference type="SAM" id="SignalP"/>
    </source>
</evidence>
<evidence type="ECO:0000256" key="6">
    <source>
        <dbReference type="SAM" id="MobiDB-lite"/>
    </source>
</evidence>
<comment type="subcellular location">
    <subcellularLocation>
        <location evidence="1">Membrane</location>
        <topology evidence="1">Multi-pass membrane protein</topology>
    </subcellularLocation>
</comment>
<feature type="transmembrane region" description="Helical" evidence="7">
    <location>
        <begin position="541"/>
        <end position="558"/>
    </location>
</feature>
<feature type="transmembrane region" description="Helical" evidence="7">
    <location>
        <begin position="314"/>
        <end position="338"/>
    </location>
</feature>
<feature type="transmembrane region" description="Helical" evidence="7">
    <location>
        <begin position="443"/>
        <end position="470"/>
    </location>
</feature>
<keyword evidence="2 7" id="KW-0812">Transmembrane</keyword>
<accession>A0A1G7PS40</accession>
<dbReference type="GO" id="GO:0017004">
    <property type="term" value="P:cytochrome complex assembly"/>
    <property type="evidence" value="ECO:0007669"/>
    <property type="project" value="UniProtKB-KW"/>
</dbReference>
<evidence type="ECO:0000313" key="12">
    <source>
        <dbReference type="Proteomes" id="UP000199415"/>
    </source>
</evidence>
<dbReference type="PANTHER" id="PTHR32234:SF3">
    <property type="entry name" value="SUPPRESSION OF COPPER SENSITIVITY PROTEIN"/>
    <property type="match status" value="1"/>
</dbReference>
<evidence type="ECO:0000256" key="7">
    <source>
        <dbReference type="SAM" id="Phobius"/>
    </source>
</evidence>
<keyword evidence="5 7" id="KW-0472">Membrane</keyword>
<dbReference type="InterPro" id="IPR028250">
    <property type="entry name" value="DsbDN"/>
</dbReference>
<dbReference type="InterPro" id="IPR003834">
    <property type="entry name" value="Cyt_c_assmbl_TM_dom"/>
</dbReference>
<dbReference type="Proteomes" id="UP000199415">
    <property type="component" value="Unassembled WGS sequence"/>
</dbReference>
<evidence type="ECO:0000256" key="3">
    <source>
        <dbReference type="ARBA" id="ARBA00022748"/>
    </source>
</evidence>
<proteinExistence type="predicted"/>
<dbReference type="GO" id="GO:0015035">
    <property type="term" value="F:protein-disulfide reductase activity"/>
    <property type="evidence" value="ECO:0007669"/>
    <property type="project" value="TreeGrafter"/>
</dbReference>
<gene>
    <name evidence="11" type="ORF">SAMN05216241_10344</name>
</gene>